<dbReference type="Proteomes" id="UP001141619">
    <property type="component" value="Unassembled WGS sequence"/>
</dbReference>
<sequence>MISIDVTGVNPLLEGQEIIAARTALAIAAAAEAIAENARGRLNPGGNLADNILVETGDTETLVRAQTPYAVYVEFGTSRMEARPFLTPAIEDLRGRLGEILP</sequence>
<protein>
    <submittedName>
        <fullName evidence="1">Uncharacterized protein</fullName>
    </submittedName>
</protein>
<name>A0A9X3U0L1_9PROT</name>
<dbReference type="NCBIfam" id="TIGR01725">
    <property type="entry name" value="phge_HK97_gp10"/>
    <property type="match status" value="1"/>
</dbReference>
<evidence type="ECO:0000313" key="2">
    <source>
        <dbReference type="Proteomes" id="UP001141619"/>
    </source>
</evidence>
<organism evidence="1 2">
    <name type="scientific">Govanella unica</name>
    <dbReference type="NCBI Taxonomy" id="2975056"/>
    <lineage>
        <taxon>Bacteria</taxon>
        <taxon>Pseudomonadati</taxon>
        <taxon>Pseudomonadota</taxon>
        <taxon>Alphaproteobacteria</taxon>
        <taxon>Emcibacterales</taxon>
        <taxon>Govanellaceae</taxon>
        <taxon>Govanella</taxon>
    </lineage>
</organism>
<dbReference type="InterPro" id="IPR010064">
    <property type="entry name" value="HK97-gp10_tail"/>
</dbReference>
<accession>A0A9X3U0L1</accession>
<gene>
    <name evidence="1" type="ORF">NYP16_13395</name>
</gene>
<comment type="caution">
    <text evidence="1">The sequence shown here is derived from an EMBL/GenBank/DDBJ whole genome shotgun (WGS) entry which is preliminary data.</text>
</comment>
<proteinExistence type="predicted"/>
<dbReference type="Pfam" id="PF04883">
    <property type="entry name" value="HK97-gp10_like"/>
    <property type="match status" value="1"/>
</dbReference>
<reference evidence="1" key="1">
    <citation type="submission" date="2022-08" db="EMBL/GenBank/DDBJ databases">
        <authorList>
            <person name="Vandamme P."/>
            <person name="Hettiarachchi A."/>
            <person name="Peeters C."/>
            <person name="Cnockaert M."/>
            <person name="Carlier A."/>
        </authorList>
    </citation>
    <scope>NUCLEOTIDE SEQUENCE</scope>
    <source>
        <strain evidence="1">LMG 31809</strain>
    </source>
</reference>
<reference evidence="1" key="2">
    <citation type="journal article" date="2023" name="Syst. Appl. Microbiol.">
        <title>Govania unica gen. nov., sp. nov., a rare biosphere bacterium that represents a novel family in the class Alphaproteobacteria.</title>
        <authorList>
            <person name="Vandamme P."/>
            <person name="Peeters C."/>
            <person name="Hettiarachchi A."/>
            <person name="Cnockaert M."/>
            <person name="Carlier A."/>
        </authorList>
    </citation>
    <scope>NUCLEOTIDE SEQUENCE</scope>
    <source>
        <strain evidence="1">LMG 31809</strain>
    </source>
</reference>
<keyword evidence="2" id="KW-1185">Reference proteome</keyword>
<evidence type="ECO:0000313" key="1">
    <source>
        <dbReference type="EMBL" id="MDA5194948.1"/>
    </source>
</evidence>
<dbReference type="RefSeq" id="WP_274944654.1">
    <property type="nucleotide sequence ID" value="NZ_JANWOI010000004.1"/>
</dbReference>
<dbReference type="EMBL" id="JANWOI010000004">
    <property type="protein sequence ID" value="MDA5194948.1"/>
    <property type="molecule type" value="Genomic_DNA"/>
</dbReference>
<dbReference type="AlphaFoldDB" id="A0A9X3U0L1"/>